<keyword evidence="7" id="KW-1185">Reference proteome</keyword>
<dbReference type="Gene3D" id="2.70.40.10">
    <property type="match status" value="1"/>
</dbReference>
<keyword evidence="6" id="KW-0378">Hydrolase</keyword>
<accession>A0A017HRR0</accession>
<dbReference type="AlphaFoldDB" id="A0A017HRR0"/>
<comment type="catalytic activity">
    <reaction evidence="4">
        <text>dUTP + H2O = dUMP + diphosphate + H(+)</text>
        <dbReference type="Rhea" id="RHEA:10248"/>
        <dbReference type="ChEBI" id="CHEBI:15377"/>
        <dbReference type="ChEBI" id="CHEBI:15378"/>
        <dbReference type="ChEBI" id="CHEBI:33019"/>
        <dbReference type="ChEBI" id="CHEBI:61555"/>
        <dbReference type="ChEBI" id="CHEBI:246422"/>
        <dbReference type="EC" id="3.6.1.23"/>
    </reaction>
</comment>
<dbReference type="Proteomes" id="UP000019666">
    <property type="component" value="Unassembled WGS sequence"/>
</dbReference>
<dbReference type="HOGENOM" id="CLU_195693_1_0_5"/>
<protein>
    <recommendedName>
        <fullName evidence="2">dUTP diphosphatase</fullName>
        <ecNumber evidence="2">3.6.1.23</ecNumber>
    </recommendedName>
</protein>
<reference evidence="6 7" key="1">
    <citation type="submission" date="2013-02" db="EMBL/GenBank/DDBJ databases">
        <authorList>
            <person name="Fiebig A."/>
            <person name="Goeker M."/>
            <person name="Klenk H.-P.P."/>
        </authorList>
    </citation>
    <scope>NUCLEOTIDE SEQUENCE [LARGE SCALE GENOMIC DNA]</scope>
    <source>
        <strain evidence="6 7">DSM 19309</strain>
    </source>
</reference>
<evidence type="ECO:0000256" key="3">
    <source>
        <dbReference type="ARBA" id="ARBA00023080"/>
    </source>
</evidence>
<evidence type="ECO:0000256" key="1">
    <source>
        <dbReference type="ARBA" id="ARBA00006581"/>
    </source>
</evidence>
<dbReference type="GO" id="GO:0000287">
    <property type="term" value="F:magnesium ion binding"/>
    <property type="evidence" value="ECO:0007669"/>
    <property type="project" value="InterPro"/>
</dbReference>
<dbReference type="InterPro" id="IPR029054">
    <property type="entry name" value="dUTPase-like"/>
</dbReference>
<keyword evidence="3" id="KW-0546">Nucleotide metabolism</keyword>
<gene>
    <name evidence="6" type="ORF">Rumeso_01415</name>
</gene>
<dbReference type="InterPro" id="IPR008181">
    <property type="entry name" value="dUTPase"/>
</dbReference>
<sequence length="55" mass="5795">MLLLNAGDEPVTLSHGERMAQLVIAPVARARFELAETLDDTARGDGGFGSTGRLP</sequence>
<dbReference type="GO" id="GO:0046081">
    <property type="term" value="P:dUTP catabolic process"/>
    <property type="evidence" value="ECO:0007669"/>
    <property type="project" value="InterPro"/>
</dbReference>
<dbReference type="GO" id="GO:0006226">
    <property type="term" value="P:dUMP biosynthetic process"/>
    <property type="evidence" value="ECO:0007669"/>
    <property type="project" value="InterPro"/>
</dbReference>
<evidence type="ECO:0000256" key="4">
    <source>
        <dbReference type="ARBA" id="ARBA00047686"/>
    </source>
</evidence>
<dbReference type="STRING" id="442562.Rumeso_01415"/>
<dbReference type="GO" id="GO:0004170">
    <property type="term" value="F:dUTP diphosphatase activity"/>
    <property type="evidence" value="ECO:0007669"/>
    <property type="project" value="UniProtKB-EC"/>
</dbReference>
<dbReference type="PANTHER" id="PTHR11241:SF0">
    <property type="entry name" value="DEOXYURIDINE 5'-TRIPHOSPHATE NUCLEOTIDOHYDROLASE"/>
    <property type="match status" value="1"/>
</dbReference>
<evidence type="ECO:0000259" key="5">
    <source>
        <dbReference type="Pfam" id="PF00692"/>
    </source>
</evidence>
<feature type="domain" description="dUTPase-like" evidence="5">
    <location>
        <begin position="2"/>
        <end position="52"/>
    </location>
</feature>
<comment type="similarity">
    <text evidence="1">Belongs to the dUTPase family.</text>
</comment>
<evidence type="ECO:0000256" key="2">
    <source>
        <dbReference type="ARBA" id="ARBA00012379"/>
    </source>
</evidence>
<evidence type="ECO:0000313" key="6">
    <source>
        <dbReference type="EMBL" id="EYD77005.1"/>
    </source>
</evidence>
<name>A0A017HRR0_9RHOB</name>
<dbReference type="InterPro" id="IPR036157">
    <property type="entry name" value="dUTPase-like_sf"/>
</dbReference>
<dbReference type="SUPFAM" id="SSF51283">
    <property type="entry name" value="dUTPase-like"/>
    <property type="match status" value="1"/>
</dbReference>
<dbReference type="PANTHER" id="PTHR11241">
    <property type="entry name" value="DEOXYURIDINE 5'-TRIPHOSPHATE NUCLEOTIDOHYDROLASE"/>
    <property type="match status" value="1"/>
</dbReference>
<dbReference type="PATRIC" id="fig|442562.3.peg.1401"/>
<dbReference type="Pfam" id="PF00692">
    <property type="entry name" value="dUTPase"/>
    <property type="match status" value="1"/>
</dbReference>
<comment type="caution">
    <text evidence="6">The sequence shown here is derived from an EMBL/GenBank/DDBJ whole genome shotgun (WGS) entry which is preliminary data.</text>
</comment>
<dbReference type="EMBL" id="AOSK01000038">
    <property type="protein sequence ID" value="EYD77005.1"/>
    <property type="molecule type" value="Genomic_DNA"/>
</dbReference>
<proteinExistence type="inferred from homology"/>
<dbReference type="EC" id="3.6.1.23" evidence="2"/>
<organism evidence="6 7">
    <name type="scientific">Rubellimicrobium mesophilum DSM 19309</name>
    <dbReference type="NCBI Taxonomy" id="442562"/>
    <lineage>
        <taxon>Bacteria</taxon>
        <taxon>Pseudomonadati</taxon>
        <taxon>Pseudomonadota</taxon>
        <taxon>Alphaproteobacteria</taxon>
        <taxon>Rhodobacterales</taxon>
        <taxon>Roseobacteraceae</taxon>
        <taxon>Rubellimicrobium</taxon>
    </lineage>
</organism>
<evidence type="ECO:0000313" key="7">
    <source>
        <dbReference type="Proteomes" id="UP000019666"/>
    </source>
</evidence>